<dbReference type="GO" id="GO:0051539">
    <property type="term" value="F:4 iron, 4 sulfur cluster binding"/>
    <property type="evidence" value="ECO:0007669"/>
    <property type="project" value="UniProtKB-KW"/>
</dbReference>
<dbReference type="InterPro" id="IPR017896">
    <property type="entry name" value="4Fe4S_Fe-S-bd"/>
</dbReference>
<dbReference type="InterPro" id="IPR001989">
    <property type="entry name" value="Radical_activat_CS"/>
</dbReference>
<feature type="domain" description="4Fe-4S ferredoxin-type" evidence="9">
    <location>
        <begin position="69"/>
        <end position="98"/>
    </location>
</feature>
<evidence type="ECO:0000313" key="12">
    <source>
        <dbReference type="Proteomes" id="UP000251647"/>
    </source>
</evidence>
<evidence type="ECO:0000256" key="2">
    <source>
        <dbReference type="ARBA" id="ARBA00009777"/>
    </source>
</evidence>
<comment type="similarity">
    <text evidence="2">Belongs to the organic radical-activating enzymes family.</text>
</comment>
<feature type="domain" description="Radical SAM core" evidence="10">
    <location>
        <begin position="15"/>
        <end position="288"/>
    </location>
</feature>
<keyword evidence="3" id="KW-0004">4Fe-4S</keyword>
<dbReference type="PROSITE" id="PS51379">
    <property type="entry name" value="4FE4S_FER_2"/>
    <property type="match status" value="2"/>
</dbReference>
<dbReference type="NCBIfam" id="TIGR04041">
    <property type="entry name" value="activase_YjjW"/>
    <property type="match status" value="1"/>
</dbReference>
<dbReference type="PROSITE" id="PS51918">
    <property type="entry name" value="RADICAL_SAM"/>
    <property type="match status" value="1"/>
</dbReference>
<dbReference type="PANTHER" id="PTHR30352">
    <property type="entry name" value="PYRUVATE FORMATE-LYASE-ACTIVATING ENZYME"/>
    <property type="match status" value="1"/>
</dbReference>
<dbReference type="InterPro" id="IPR007197">
    <property type="entry name" value="rSAM"/>
</dbReference>
<gene>
    <name evidence="11" type="primary">csdA_1</name>
    <name evidence="11" type="ORF">NCTC11647_01475</name>
</gene>
<dbReference type="PIRSF" id="PIRSF000371">
    <property type="entry name" value="PFL_act_enz"/>
    <property type="match status" value="1"/>
</dbReference>
<dbReference type="InterPro" id="IPR040074">
    <property type="entry name" value="BssD/PflA/YjjW"/>
</dbReference>
<evidence type="ECO:0000313" key="11">
    <source>
        <dbReference type="EMBL" id="SPY28385.1"/>
    </source>
</evidence>
<dbReference type="GO" id="GO:0016491">
    <property type="term" value="F:oxidoreductase activity"/>
    <property type="evidence" value="ECO:0007669"/>
    <property type="project" value="UniProtKB-KW"/>
</dbReference>
<dbReference type="OrthoDB" id="9782387at2"/>
<keyword evidence="8" id="KW-0411">Iron-sulfur</keyword>
<accession>A0A2T3QPA2</accession>
<evidence type="ECO:0000256" key="3">
    <source>
        <dbReference type="ARBA" id="ARBA00022485"/>
    </source>
</evidence>
<sequence length="294" mass="33404">MTEAIINRILPFSCVDGPGNRLVIFFQGCNYQCKNCHNPYTIDMCNHCGDCIETCPTQALTLEIIDNKKNIVWDSRTCIECDTCLETCSRQSTPKAERYTVEQIMVLIEKHQLFINGITVSGGESTLQLAFIVELFKAVKQTPHLHHLTCMIDSNGSLGIQGWLKVLPYLDGAMLDLKAWQNDIHHELTGHSNHRVFQSIRLLAEYGKLHELRLLLIPSITDFDTNIEELALFINQIQTDNLVNIRLNAFQHHGVTGEALNWPVCRQGDVEFLAQQLIQRGVQNILLPVIYLNH</sequence>
<feature type="domain" description="4Fe-4S ferredoxin-type" evidence="9">
    <location>
        <begin position="38"/>
        <end position="65"/>
    </location>
</feature>
<dbReference type="SFLD" id="SFLDG01118">
    <property type="entry name" value="activating_enzymes__group_2"/>
    <property type="match status" value="1"/>
</dbReference>
<keyword evidence="4" id="KW-0949">S-adenosyl-L-methionine</keyword>
<proteinExistence type="inferred from homology"/>
<dbReference type="InterPro" id="IPR013785">
    <property type="entry name" value="Aldolase_TIM"/>
</dbReference>
<organism evidence="11 12">
    <name type="scientific">Photobacterium damselae</name>
    <dbReference type="NCBI Taxonomy" id="38293"/>
    <lineage>
        <taxon>Bacteria</taxon>
        <taxon>Pseudomonadati</taxon>
        <taxon>Pseudomonadota</taxon>
        <taxon>Gammaproteobacteria</taxon>
        <taxon>Vibrionales</taxon>
        <taxon>Vibrionaceae</taxon>
        <taxon>Photobacterium</taxon>
    </lineage>
</organism>
<dbReference type="PANTHER" id="PTHR30352:SF13">
    <property type="entry name" value="GLYCYL-RADICAL ENZYME ACTIVATING ENZYME YJJW-RELATED"/>
    <property type="match status" value="1"/>
</dbReference>
<keyword evidence="5" id="KW-0479">Metal-binding</keyword>
<dbReference type="GO" id="GO:0046872">
    <property type="term" value="F:metal ion binding"/>
    <property type="evidence" value="ECO:0007669"/>
    <property type="project" value="UniProtKB-KW"/>
</dbReference>
<evidence type="ECO:0000256" key="1">
    <source>
        <dbReference type="ARBA" id="ARBA00001966"/>
    </source>
</evidence>
<dbReference type="Proteomes" id="UP000251647">
    <property type="component" value="Unassembled WGS sequence"/>
</dbReference>
<evidence type="ECO:0000256" key="6">
    <source>
        <dbReference type="ARBA" id="ARBA00023002"/>
    </source>
</evidence>
<dbReference type="PROSITE" id="PS01087">
    <property type="entry name" value="RADICAL_ACTIVATING"/>
    <property type="match status" value="1"/>
</dbReference>
<dbReference type="SUPFAM" id="SSF102114">
    <property type="entry name" value="Radical SAM enzymes"/>
    <property type="match status" value="1"/>
</dbReference>
<comment type="cofactor">
    <cofactor evidence="1">
        <name>[4Fe-4S] cluster</name>
        <dbReference type="ChEBI" id="CHEBI:49883"/>
    </cofactor>
</comment>
<dbReference type="Gene3D" id="3.20.20.70">
    <property type="entry name" value="Aldolase class I"/>
    <property type="match status" value="1"/>
</dbReference>
<evidence type="ECO:0000259" key="9">
    <source>
        <dbReference type="PROSITE" id="PS51379"/>
    </source>
</evidence>
<dbReference type="Gene3D" id="3.30.70.20">
    <property type="match status" value="1"/>
</dbReference>
<dbReference type="AlphaFoldDB" id="A0A2T3QPA2"/>
<evidence type="ECO:0000256" key="5">
    <source>
        <dbReference type="ARBA" id="ARBA00022723"/>
    </source>
</evidence>
<name>A0A2T3QPA2_PHODM</name>
<dbReference type="PROSITE" id="PS00198">
    <property type="entry name" value="4FE4S_FER_1"/>
    <property type="match status" value="1"/>
</dbReference>
<evidence type="ECO:0000256" key="7">
    <source>
        <dbReference type="ARBA" id="ARBA00023004"/>
    </source>
</evidence>
<dbReference type="SFLD" id="SFLDS00029">
    <property type="entry name" value="Radical_SAM"/>
    <property type="match status" value="1"/>
</dbReference>
<dbReference type="SUPFAM" id="SSF54862">
    <property type="entry name" value="4Fe-4S ferredoxins"/>
    <property type="match status" value="1"/>
</dbReference>
<protein>
    <submittedName>
        <fullName evidence="11">4-hydroxyphenylacetate decarboxylase activating enzyme</fullName>
        <ecNumber evidence="11">1.97.1.-</ecNumber>
    </submittedName>
</protein>
<keyword evidence="6 11" id="KW-0560">Oxidoreductase</keyword>
<evidence type="ECO:0000256" key="4">
    <source>
        <dbReference type="ARBA" id="ARBA00022691"/>
    </source>
</evidence>
<dbReference type="SFLD" id="SFLDG01066">
    <property type="entry name" value="organic_radical-activating_enz"/>
    <property type="match status" value="1"/>
</dbReference>
<evidence type="ECO:0000259" key="10">
    <source>
        <dbReference type="PROSITE" id="PS51918"/>
    </source>
</evidence>
<dbReference type="Pfam" id="PF00037">
    <property type="entry name" value="Fer4"/>
    <property type="match status" value="1"/>
</dbReference>
<dbReference type="RefSeq" id="WP_005299073.1">
    <property type="nucleotide sequence ID" value="NZ_PYOG01000002.1"/>
</dbReference>
<dbReference type="EMBL" id="UATL01000001">
    <property type="protein sequence ID" value="SPY28385.1"/>
    <property type="molecule type" value="Genomic_DNA"/>
</dbReference>
<evidence type="ECO:0000256" key="8">
    <source>
        <dbReference type="ARBA" id="ARBA00023014"/>
    </source>
</evidence>
<reference evidence="11 12" key="1">
    <citation type="submission" date="2018-06" db="EMBL/GenBank/DDBJ databases">
        <authorList>
            <consortium name="Pathogen Informatics"/>
            <person name="Doyle S."/>
        </authorList>
    </citation>
    <scope>NUCLEOTIDE SEQUENCE [LARGE SCALE GENOMIC DNA]</scope>
    <source>
        <strain evidence="11 12">NCTC11647</strain>
    </source>
</reference>
<dbReference type="Pfam" id="PF04055">
    <property type="entry name" value="Radical_SAM"/>
    <property type="match status" value="1"/>
</dbReference>
<dbReference type="InterPro" id="IPR023912">
    <property type="entry name" value="YjjW_bact"/>
</dbReference>
<dbReference type="InterPro" id="IPR017900">
    <property type="entry name" value="4Fe4S_Fe_S_CS"/>
</dbReference>
<keyword evidence="7" id="KW-0408">Iron</keyword>
<dbReference type="InterPro" id="IPR058240">
    <property type="entry name" value="rSAM_sf"/>
</dbReference>
<dbReference type="InterPro" id="IPR012839">
    <property type="entry name" value="Organic_radical_activase"/>
</dbReference>
<dbReference type="SFLD" id="SFLDF00392">
    <property type="entry name" value="YjjI_activase"/>
    <property type="match status" value="1"/>
</dbReference>
<dbReference type="EC" id="1.97.1.-" evidence="11"/>
<dbReference type="InterPro" id="IPR034457">
    <property type="entry name" value="Organic_radical-activating"/>
</dbReference>